<protein>
    <submittedName>
        <fullName evidence="1">Uncharacterized protein</fullName>
    </submittedName>
</protein>
<dbReference type="Proteomes" id="UP000199494">
    <property type="component" value="Unassembled WGS sequence"/>
</dbReference>
<evidence type="ECO:0000313" key="1">
    <source>
        <dbReference type="EMBL" id="SDC12997.1"/>
    </source>
</evidence>
<evidence type="ECO:0000313" key="2">
    <source>
        <dbReference type="Proteomes" id="UP000199494"/>
    </source>
</evidence>
<reference evidence="1 2" key="1">
    <citation type="submission" date="2016-10" db="EMBL/GenBank/DDBJ databases">
        <authorList>
            <person name="de Groot N.N."/>
        </authorList>
    </citation>
    <scope>NUCLEOTIDE SEQUENCE [LARGE SCALE GENOMIC DNA]</scope>
    <source>
        <strain evidence="1 2">CGMCC 4.5506</strain>
    </source>
</reference>
<organism evidence="1 2">
    <name type="scientific">Prauserella marina</name>
    <dbReference type="NCBI Taxonomy" id="530584"/>
    <lineage>
        <taxon>Bacteria</taxon>
        <taxon>Bacillati</taxon>
        <taxon>Actinomycetota</taxon>
        <taxon>Actinomycetes</taxon>
        <taxon>Pseudonocardiales</taxon>
        <taxon>Pseudonocardiaceae</taxon>
        <taxon>Prauserella</taxon>
    </lineage>
</organism>
<dbReference type="RefSeq" id="WP_091795851.1">
    <property type="nucleotide sequence ID" value="NZ_CP016353.1"/>
</dbReference>
<dbReference type="AlphaFoldDB" id="A0A222VNF1"/>
<dbReference type="EMBL" id="FMZE01000001">
    <property type="protein sequence ID" value="SDC12997.1"/>
    <property type="molecule type" value="Genomic_DNA"/>
</dbReference>
<proteinExistence type="predicted"/>
<accession>A0A222VNF1</accession>
<dbReference type="STRING" id="530584.SAMN05421630_101524"/>
<dbReference type="KEGG" id="pmad:BAY61_10790"/>
<sequence length="172" mass="17360">MGITGLILGAIAAAALGGGTFLTYLSYSYLQDGDRVVLQETTAWSTSFDPMPDAETLASVVGDSHPPYFGIPFVAGAFLLLLFTAVRAWARDGRARRAAGIGVAATGGGIVASAGMLALSVSGTMSNAKVQTLSGGSSWEQAYATGAGLWVLLAGSVVAAVAAILAVCSTRR</sequence>
<gene>
    <name evidence="1" type="ORF">SAMN05421630_101524</name>
</gene>
<keyword evidence="2" id="KW-1185">Reference proteome</keyword>
<name>A0A222VNF1_9PSEU</name>